<dbReference type="Proteomes" id="UP000034406">
    <property type="component" value="Unassembled WGS sequence"/>
</dbReference>
<sequence>MSPIKTVVTKNGICYTKEATNGVSFSLTLFRQEKNYELAIPRSLNLHSARLYDDQILLRLAHTIRNIQVSDLPDKIVITGPTGNQAILPKRR</sequence>
<reference evidence="1 2" key="1">
    <citation type="journal article" date="2015" name="Nature">
        <title>rRNA introns, odd ribosomes, and small enigmatic genomes across a large radiation of phyla.</title>
        <authorList>
            <person name="Brown C.T."/>
            <person name="Hug L.A."/>
            <person name="Thomas B.C."/>
            <person name="Sharon I."/>
            <person name="Castelle C.J."/>
            <person name="Singh A."/>
            <person name="Wilkins M.J."/>
            <person name="Williams K.H."/>
            <person name="Banfield J.F."/>
        </authorList>
    </citation>
    <scope>NUCLEOTIDE SEQUENCE [LARGE SCALE GENOMIC DNA]</scope>
</reference>
<dbReference type="AlphaFoldDB" id="A0A0G0MDC7"/>
<accession>A0A0G0MDC7</accession>
<organism evidence="1 2">
    <name type="scientific">Candidatus Shapirobacteria bacterium GW2011_GWE2_38_30</name>
    <dbReference type="NCBI Taxonomy" id="1618490"/>
    <lineage>
        <taxon>Bacteria</taxon>
        <taxon>Candidatus Shapironibacteriota</taxon>
    </lineage>
</organism>
<proteinExistence type="predicted"/>
<comment type="caution">
    <text evidence="1">The sequence shown here is derived from an EMBL/GenBank/DDBJ whole genome shotgun (WGS) entry which is preliminary data.</text>
</comment>
<evidence type="ECO:0000313" key="1">
    <source>
        <dbReference type="EMBL" id="KKQ71739.1"/>
    </source>
</evidence>
<gene>
    <name evidence="1" type="ORF">US90_C0001G0070</name>
</gene>
<protein>
    <submittedName>
        <fullName evidence="1">Uncharacterized protein</fullName>
    </submittedName>
</protein>
<dbReference type="EMBL" id="LBUT01000001">
    <property type="protein sequence ID" value="KKQ71739.1"/>
    <property type="molecule type" value="Genomic_DNA"/>
</dbReference>
<evidence type="ECO:0000313" key="2">
    <source>
        <dbReference type="Proteomes" id="UP000034406"/>
    </source>
</evidence>
<name>A0A0G0MDC7_9BACT</name>